<evidence type="ECO:0000313" key="2">
    <source>
        <dbReference type="EMBL" id="EFJ39115.1"/>
    </source>
</evidence>
<dbReference type="KEGG" id="vcn:VOLCADRAFT_85127"/>
<organism evidence="6">
    <name type="scientific">Volvox carteri f. nagariensis</name>
    <dbReference type="NCBI Taxonomy" id="3068"/>
    <lineage>
        <taxon>Eukaryota</taxon>
        <taxon>Viridiplantae</taxon>
        <taxon>Chlorophyta</taxon>
        <taxon>core chlorophytes</taxon>
        <taxon>Chlorophyceae</taxon>
        <taxon>CS clade</taxon>
        <taxon>Chlamydomonadales</taxon>
        <taxon>Volvocaceae</taxon>
        <taxon>Volvox</taxon>
    </lineage>
</organism>
<evidence type="ECO:0000313" key="6">
    <source>
        <dbReference type="Proteomes" id="UP000001058"/>
    </source>
</evidence>
<evidence type="ECO:0000313" key="1">
    <source>
        <dbReference type="EMBL" id="EFJ38966.1"/>
    </source>
</evidence>
<proteinExistence type="predicted"/>
<keyword evidence="6" id="KW-1185">Reference proteome</keyword>
<dbReference type="InParanoid" id="D8U3B3"/>
<dbReference type="EMBL" id="GL379367">
    <property type="protein sequence ID" value="EFJ38966.1"/>
    <property type="molecule type" value="Genomic_DNA"/>
</dbReference>
<evidence type="ECO:0000313" key="4">
    <source>
        <dbReference type="EMBL" id="EFJ39258.1"/>
    </source>
</evidence>
<dbReference type="EMBL" id="GL378753">
    <property type="protein sequence ID" value="EFJ39258.1"/>
    <property type="molecule type" value="Genomic_DNA"/>
</dbReference>
<reference evidence="5 6" key="1">
    <citation type="journal article" date="2010" name="Science">
        <title>Genomic analysis of organismal complexity in the multicellular green alga Volvox carteri.</title>
        <authorList>
            <person name="Prochnik S.E."/>
            <person name="Umen J."/>
            <person name="Nedelcu A.M."/>
            <person name="Hallmann A."/>
            <person name="Miller S.M."/>
            <person name="Nishii I."/>
            <person name="Ferris P."/>
            <person name="Kuo A."/>
            <person name="Mitros T."/>
            <person name="Fritz-Laylin L.K."/>
            <person name="Hellsten U."/>
            <person name="Chapman J."/>
            <person name="Simakov O."/>
            <person name="Rensing S.A."/>
            <person name="Terry A."/>
            <person name="Pangilinan J."/>
            <person name="Kapitonov V."/>
            <person name="Jurka J."/>
            <person name="Salamov A."/>
            <person name="Shapiro H."/>
            <person name="Schmutz J."/>
            <person name="Grimwood J."/>
            <person name="Lindquist E."/>
            <person name="Lucas S."/>
            <person name="Grigoriev I.V."/>
            <person name="Schmitt R."/>
            <person name="Kirk D."/>
            <person name="Rokhsar D.S."/>
        </authorList>
    </citation>
    <scope>NUCLEOTIDE SEQUENCE [LARGE SCALE GENOMIC DNA]</scope>
    <source>
        <strain evidence="5">Eve</strain>
        <strain evidence="6">f. Nagariensis / Eve</strain>
    </source>
</reference>
<dbReference type="KEGG" id="vcn:VOLCADRAFT_85038"/>
<dbReference type="KEGG" id="vcn:VOLCADRAFT_85013"/>
<dbReference type="EMBL" id="GL378874">
    <property type="protein sequence ID" value="EFJ39189.1"/>
    <property type="molecule type" value="Genomic_DNA"/>
</dbReference>
<gene>
    <name evidence="5" type="ORF">VOLCADRAFT_82107</name>
    <name evidence="4" type="ORF">VOLCADRAFT_84989</name>
    <name evidence="3" type="ORF">VOLCADRAFT_85013</name>
    <name evidence="2" type="ORF">VOLCADRAFT_85038</name>
    <name evidence="1" type="ORF">VOLCADRAFT_85127</name>
</gene>
<dbReference type="Proteomes" id="UP000001058">
    <property type="component" value="Unassembled WGS sequence"/>
</dbReference>
<dbReference type="EMBL" id="GL378355">
    <property type="protein sequence ID" value="EFJ45795.1"/>
    <property type="molecule type" value="Genomic_DNA"/>
</dbReference>
<dbReference type="KEGG" id="vcn:VOLCADRAFT_82107"/>
<evidence type="ECO:0000313" key="5">
    <source>
        <dbReference type="EMBL" id="EFJ45795.1"/>
    </source>
</evidence>
<dbReference type="AlphaFoldDB" id="D8U3B3"/>
<dbReference type="EMBL" id="GL379021">
    <property type="protein sequence ID" value="EFJ39115.1"/>
    <property type="molecule type" value="Genomic_DNA"/>
</dbReference>
<accession>D8U3B3</accession>
<dbReference type="KEGG" id="vcn:VOLCADRAFT_84989"/>
<protein>
    <submittedName>
        <fullName evidence="5">Uncharacterized protein</fullName>
    </submittedName>
</protein>
<dbReference type="OrthoDB" id="2070806at2759"/>
<name>D8U3B3_VOLCA</name>
<sequence>MLALKPFAKATWSVDGAGTGHPTSQVTCAYGFSTRQLAYMLDSLVRVSRRVD</sequence>
<evidence type="ECO:0000313" key="3">
    <source>
        <dbReference type="EMBL" id="EFJ39189.1"/>
    </source>
</evidence>